<gene>
    <name evidence="3" type="ORF">OQ279_10665</name>
</gene>
<organism evidence="3 4">
    <name type="scientific">Salinimicrobium profundisediminis</name>
    <dbReference type="NCBI Taxonomy" id="2994553"/>
    <lineage>
        <taxon>Bacteria</taxon>
        <taxon>Pseudomonadati</taxon>
        <taxon>Bacteroidota</taxon>
        <taxon>Flavobacteriia</taxon>
        <taxon>Flavobacteriales</taxon>
        <taxon>Flavobacteriaceae</taxon>
        <taxon>Salinimicrobium</taxon>
    </lineage>
</organism>
<dbReference type="SUPFAM" id="SSF54427">
    <property type="entry name" value="NTF2-like"/>
    <property type="match status" value="1"/>
</dbReference>
<evidence type="ECO:0008006" key="5">
    <source>
        <dbReference type="Google" id="ProtNLM"/>
    </source>
</evidence>
<proteinExistence type="predicted"/>
<accession>A0A9X3CXJ4</accession>
<name>A0A9X3CXJ4_9FLAO</name>
<evidence type="ECO:0000313" key="4">
    <source>
        <dbReference type="Proteomes" id="UP001148482"/>
    </source>
</evidence>
<feature type="compositionally biased region" description="Acidic residues" evidence="1">
    <location>
        <begin position="180"/>
        <end position="190"/>
    </location>
</feature>
<feature type="signal peptide" evidence="2">
    <location>
        <begin position="1"/>
        <end position="30"/>
    </location>
</feature>
<keyword evidence="4" id="KW-1185">Reference proteome</keyword>
<evidence type="ECO:0000313" key="3">
    <source>
        <dbReference type="EMBL" id="MCX2838615.1"/>
    </source>
</evidence>
<comment type="caution">
    <text evidence="3">The sequence shown here is derived from an EMBL/GenBank/DDBJ whole genome shotgun (WGS) entry which is preliminary data.</text>
</comment>
<evidence type="ECO:0000256" key="2">
    <source>
        <dbReference type="SAM" id="SignalP"/>
    </source>
</evidence>
<feature type="chain" id="PRO_5040734567" description="Nuclear transport factor 2 family protein" evidence="2">
    <location>
        <begin position="31"/>
        <end position="199"/>
    </location>
</feature>
<dbReference type="Proteomes" id="UP001148482">
    <property type="component" value="Unassembled WGS sequence"/>
</dbReference>
<dbReference type="EMBL" id="JAPJDA010000016">
    <property type="protein sequence ID" value="MCX2838615.1"/>
    <property type="molecule type" value="Genomic_DNA"/>
</dbReference>
<keyword evidence="2" id="KW-0732">Signal</keyword>
<sequence>MRTKGRMKKRILLLCLSLLLAVANVQPGMAQVDGQPSLDFPMQDQLVKTAKEIVKAYETGNWETLRQDATENAIFHNLGSYDSLTIDQTIKYWKKGRESATPVLSEDGVWLGVSIAEGARKGNWVLHWGTNTLSYPNGETISFPYHVALKFEGNKVSAAHFYYDNNKIIRALGYEIQPPFEEEESEDPSAEIDGSKKGS</sequence>
<reference evidence="3" key="1">
    <citation type="submission" date="2022-11" db="EMBL/GenBank/DDBJ databases">
        <title>Salinimicrobium profundisediminis sp. nov., isolated from deep-sea sediment of the Mariana Trench.</title>
        <authorList>
            <person name="Fu H."/>
        </authorList>
    </citation>
    <scope>NUCLEOTIDE SEQUENCE</scope>
    <source>
        <strain evidence="3">MT39</strain>
    </source>
</reference>
<dbReference type="Gene3D" id="3.10.450.50">
    <property type="match status" value="1"/>
</dbReference>
<dbReference type="RefSeq" id="WP_266069884.1">
    <property type="nucleotide sequence ID" value="NZ_JAPJDA010000016.1"/>
</dbReference>
<protein>
    <recommendedName>
        <fullName evidence="5">Nuclear transport factor 2 family protein</fullName>
    </recommendedName>
</protein>
<feature type="region of interest" description="Disordered" evidence="1">
    <location>
        <begin position="179"/>
        <end position="199"/>
    </location>
</feature>
<evidence type="ECO:0000256" key="1">
    <source>
        <dbReference type="SAM" id="MobiDB-lite"/>
    </source>
</evidence>
<dbReference type="InterPro" id="IPR032710">
    <property type="entry name" value="NTF2-like_dom_sf"/>
</dbReference>
<dbReference type="AlphaFoldDB" id="A0A9X3CXJ4"/>